<accession>A0AAE0KNE7</accession>
<reference evidence="3 4" key="1">
    <citation type="journal article" date="2015" name="Genome Biol. Evol.">
        <title>Comparative Genomics of a Bacterivorous Green Alga Reveals Evolutionary Causalities and Consequences of Phago-Mixotrophic Mode of Nutrition.</title>
        <authorList>
            <person name="Burns J.A."/>
            <person name="Paasch A."/>
            <person name="Narechania A."/>
            <person name="Kim E."/>
        </authorList>
    </citation>
    <scope>NUCLEOTIDE SEQUENCE [LARGE SCALE GENOMIC DNA]</scope>
    <source>
        <strain evidence="3 4">PLY_AMNH</strain>
    </source>
</reference>
<gene>
    <name evidence="3" type="ORF">CYMTET_35703</name>
</gene>
<protein>
    <recommendedName>
        <fullName evidence="2">Fe2OG dioxygenase domain-containing protein</fullName>
    </recommendedName>
</protein>
<dbReference type="PROSITE" id="PS51471">
    <property type="entry name" value="FE2OG_OXY"/>
    <property type="match status" value="1"/>
</dbReference>
<comment type="similarity">
    <text evidence="1">Belongs to the alkB family.</text>
</comment>
<dbReference type="SUPFAM" id="SSF51197">
    <property type="entry name" value="Clavaminate synthase-like"/>
    <property type="match status" value="1"/>
</dbReference>
<dbReference type="GO" id="GO:0006307">
    <property type="term" value="P:DNA alkylation repair"/>
    <property type="evidence" value="ECO:0007669"/>
    <property type="project" value="InterPro"/>
</dbReference>
<dbReference type="EMBL" id="LGRX02022861">
    <property type="protein sequence ID" value="KAK3255076.1"/>
    <property type="molecule type" value="Genomic_DNA"/>
</dbReference>
<feature type="domain" description="Fe2OG dioxygenase" evidence="2">
    <location>
        <begin position="50"/>
        <end position="155"/>
    </location>
</feature>
<proteinExistence type="inferred from homology"/>
<evidence type="ECO:0000256" key="1">
    <source>
        <dbReference type="ARBA" id="ARBA00007879"/>
    </source>
</evidence>
<dbReference type="Proteomes" id="UP001190700">
    <property type="component" value="Unassembled WGS sequence"/>
</dbReference>
<dbReference type="InterPro" id="IPR005123">
    <property type="entry name" value="Oxoglu/Fe-dep_dioxygenase_dom"/>
</dbReference>
<dbReference type="PANTHER" id="PTHR31212:SF4">
    <property type="entry name" value="ALPHA-KETOGLUTARATE-DEPENDENT DIOXYGENASE ALKB HOMOLOG 3"/>
    <property type="match status" value="1"/>
</dbReference>
<dbReference type="InterPro" id="IPR027450">
    <property type="entry name" value="AlkB-like"/>
</dbReference>
<dbReference type="InterPro" id="IPR032854">
    <property type="entry name" value="ALKBH3"/>
</dbReference>
<sequence length="167" mass="18816">MFGKRMPIPRRQGLFSARDISYNFSGISVPSQPITSHAYLESLLDQVSDTHNAVFANWYETGQESVGLHSDSEKDLVQGSCIISVSLNATRTFRVKKNPKRDVQCQVDKIDFQLSDGDVFVMGGAFQSEFLHEVPKKAGMVGDERRINFTIRSFAPQDNSGNKRKRR</sequence>
<evidence type="ECO:0000259" key="2">
    <source>
        <dbReference type="PROSITE" id="PS51471"/>
    </source>
</evidence>
<dbReference type="GO" id="GO:0051213">
    <property type="term" value="F:dioxygenase activity"/>
    <property type="evidence" value="ECO:0007669"/>
    <property type="project" value="InterPro"/>
</dbReference>
<evidence type="ECO:0000313" key="4">
    <source>
        <dbReference type="Proteomes" id="UP001190700"/>
    </source>
</evidence>
<name>A0AAE0KNE7_9CHLO</name>
<dbReference type="PANTHER" id="PTHR31212">
    <property type="entry name" value="ALPHA-KETOGLUTARATE-DEPENDENT DIOXYGENASE ALKB HOMOLOG 3"/>
    <property type="match status" value="1"/>
</dbReference>
<organism evidence="3 4">
    <name type="scientific">Cymbomonas tetramitiformis</name>
    <dbReference type="NCBI Taxonomy" id="36881"/>
    <lineage>
        <taxon>Eukaryota</taxon>
        <taxon>Viridiplantae</taxon>
        <taxon>Chlorophyta</taxon>
        <taxon>Pyramimonadophyceae</taxon>
        <taxon>Pyramimonadales</taxon>
        <taxon>Pyramimonadaceae</taxon>
        <taxon>Cymbomonas</taxon>
    </lineage>
</organism>
<dbReference type="Gene3D" id="2.60.120.590">
    <property type="entry name" value="Alpha-ketoglutarate-dependent dioxygenase AlkB-like"/>
    <property type="match status" value="1"/>
</dbReference>
<dbReference type="Pfam" id="PF13532">
    <property type="entry name" value="2OG-FeII_Oxy_2"/>
    <property type="match status" value="1"/>
</dbReference>
<comment type="caution">
    <text evidence="3">The sequence shown here is derived from an EMBL/GenBank/DDBJ whole genome shotgun (WGS) entry which is preliminary data.</text>
</comment>
<keyword evidence="4" id="KW-1185">Reference proteome</keyword>
<dbReference type="AlphaFoldDB" id="A0AAE0KNE7"/>
<dbReference type="InterPro" id="IPR037151">
    <property type="entry name" value="AlkB-like_sf"/>
</dbReference>
<evidence type="ECO:0000313" key="3">
    <source>
        <dbReference type="EMBL" id="KAK3255076.1"/>
    </source>
</evidence>